<dbReference type="PROSITE" id="PS50889">
    <property type="entry name" value="S4"/>
    <property type="match status" value="1"/>
</dbReference>
<dbReference type="GO" id="GO:0000455">
    <property type="term" value="P:enzyme-directed rRNA pseudouridine synthesis"/>
    <property type="evidence" value="ECO:0007669"/>
    <property type="project" value="TreeGrafter"/>
</dbReference>
<dbReference type="SUPFAM" id="SSF55174">
    <property type="entry name" value="Alpha-L RNA-binding motif"/>
    <property type="match status" value="1"/>
</dbReference>
<dbReference type="RefSeq" id="WP_172991986.1">
    <property type="nucleotide sequence ID" value="NZ_AP021861.1"/>
</dbReference>
<evidence type="ECO:0000313" key="9">
    <source>
        <dbReference type="Proteomes" id="UP000326837"/>
    </source>
</evidence>
<evidence type="ECO:0000259" key="7">
    <source>
        <dbReference type="Pfam" id="PF00849"/>
    </source>
</evidence>
<keyword evidence="9" id="KW-1185">Reference proteome</keyword>
<protein>
    <recommendedName>
        <fullName evidence="5">Pseudouridine synthase</fullName>
        <ecNumber evidence="5">5.4.99.-</ecNumber>
    </recommendedName>
</protein>
<feature type="region of interest" description="Disordered" evidence="6">
    <location>
        <begin position="204"/>
        <end position="226"/>
    </location>
</feature>
<dbReference type="GO" id="GO:0003723">
    <property type="term" value="F:RNA binding"/>
    <property type="evidence" value="ECO:0007669"/>
    <property type="project" value="UniProtKB-KW"/>
</dbReference>
<feature type="domain" description="Pseudouridine synthase RsuA/RluA-like" evidence="7">
    <location>
        <begin position="111"/>
        <end position="266"/>
    </location>
</feature>
<comment type="similarity">
    <text evidence="1 5">Belongs to the pseudouridine synthase RluA family.</text>
</comment>
<evidence type="ECO:0000256" key="6">
    <source>
        <dbReference type="SAM" id="MobiDB-lite"/>
    </source>
</evidence>
<evidence type="ECO:0000256" key="2">
    <source>
        <dbReference type="ARBA" id="ARBA00023235"/>
    </source>
</evidence>
<dbReference type="AlphaFoldDB" id="A0A5K7X958"/>
<dbReference type="KEGG" id="lpav:PLANPX_2507"/>
<keyword evidence="2 5" id="KW-0413">Isomerase</keyword>
<dbReference type="PANTHER" id="PTHR21600">
    <property type="entry name" value="MITOCHONDRIAL RNA PSEUDOURIDINE SYNTHASE"/>
    <property type="match status" value="1"/>
</dbReference>
<feature type="compositionally biased region" description="Basic and acidic residues" evidence="6">
    <location>
        <begin position="216"/>
        <end position="226"/>
    </location>
</feature>
<dbReference type="PANTHER" id="PTHR21600:SF44">
    <property type="entry name" value="RIBOSOMAL LARGE SUBUNIT PSEUDOURIDINE SYNTHASE D"/>
    <property type="match status" value="1"/>
</dbReference>
<comment type="function">
    <text evidence="5">Responsible for synthesis of pseudouridine from uracil.</text>
</comment>
<evidence type="ECO:0000256" key="4">
    <source>
        <dbReference type="PROSITE-ProRule" id="PRU00182"/>
    </source>
</evidence>
<sequence length="353" mass="38713">MTLDDEGAWDDEVAPVTSLASEFGDYTLTVDEAMAGQRIDAFLAAAIDGVSRARIRRSIDEGLATVNGTQQKAAYRTLLGDQIQIRIAAAVEAPLPEPIPLDLLYEDDVIAVVNKPAGMVVHPAKGHWAGTLAAALVHRFNDGLSAVGGQVRPGIVHRLDRETSGAIVVAKNDAAHESLARQFHDREVQKEYLAISAGRFDRDADRVNEPIGPHPTHREKMAIRGDHPDSRPAETFFEVLERFPGFALVRCRPKTGRTHQIRLHLMHLRCPVLCDKQYGSRSRITIGEVRGITRQKRLGGDALDDEVLLARHALHAHRLSFAHPMSGAAMTVEAPLPKDMERFLEVLRSAAGS</sequence>
<dbReference type="EMBL" id="AP021861">
    <property type="protein sequence ID" value="BBO32895.1"/>
    <property type="molecule type" value="Genomic_DNA"/>
</dbReference>
<dbReference type="NCBIfam" id="TIGR00005">
    <property type="entry name" value="rluA_subfam"/>
    <property type="match status" value="1"/>
</dbReference>
<dbReference type="InterPro" id="IPR050188">
    <property type="entry name" value="RluA_PseudoU_synthase"/>
</dbReference>
<dbReference type="Pfam" id="PF00849">
    <property type="entry name" value="PseudoU_synth_2"/>
    <property type="match status" value="1"/>
</dbReference>
<evidence type="ECO:0000313" key="8">
    <source>
        <dbReference type="EMBL" id="BBO32895.1"/>
    </source>
</evidence>
<evidence type="ECO:0000256" key="5">
    <source>
        <dbReference type="RuleBase" id="RU362028"/>
    </source>
</evidence>
<dbReference type="EC" id="5.4.99.-" evidence="5"/>
<proteinExistence type="inferred from homology"/>
<evidence type="ECO:0000256" key="3">
    <source>
        <dbReference type="PIRSR" id="PIRSR606225-1"/>
    </source>
</evidence>
<dbReference type="Gene3D" id="3.30.2350.10">
    <property type="entry name" value="Pseudouridine synthase"/>
    <property type="match status" value="1"/>
</dbReference>
<dbReference type="InterPro" id="IPR006224">
    <property type="entry name" value="PsdUridine_synth_RluA-like_CS"/>
</dbReference>
<dbReference type="InterPro" id="IPR006225">
    <property type="entry name" value="PsdUridine_synth_RluC/D"/>
</dbReference>
<accession>A0A5K7X958</accession>
<gene>
    <name evidence="8" type="ORF">PLANPX_2507</name>
</gene>
<name>A0A5K7X958_9BACT</name>
<feature type="active site" evidence="3">
    <location>
        <position position="160"/>
    </location>
</feature>
<dbReference type="InterPro" id="IPR036986">
    <property type="entry name" value="S4_RNA-bd_sf"/>
</dbReference>
<dbReference type="Gene3D" id="3.10.290.10">
    <property type="entry name" value="RNA-binding S4 domain"/>
    <property type="match status" value="1"/>
</dbReference>
<dbReference type="GO" id="GO:0009982">
    <property type="term" value="F:pseudouridine synthase activity"/>
    <property type="evidence" value="ECO:0007669"/>
    <property type="project" value="InterPro"/>
</dbReference>
<dbReference type="Proteomes" id="UP000326837">
    <property type="component" value="Chromosome"/>
</dbReference>
<dbReference type="CDD" id="cd02869">
    <property type="entry name" value="PseudoU_synth_RluA_like"/>
    <property type="match status" value="1"/>
</dbReference>
<keyword evidence="4" id="KW-0694">RNA-binding</keyword>
<reference evidence="9" key="1">
    <citation type="submission" date="2019-10" db="EMBL/GenBank/DDBJ databases">
        <title>Lacipirellula parvula gen. nov., sp. nov., representing a lineage of planctomycetes widespread in freshwater anoxic habitats, and description of the family Lacipirellulaceae.</title>
        <authorList>
            <person name="Dedysh S.N."/>
            <person name="Kulichevskaya I.S."/>
            <person name="Beletsky A.V."/>
            <person name="Rakitin A.L."/>
            <person name="Mardanov A.V."/>
            <person name="Ivanova A.A."/>
            <person name="Saltykova V.X."/>
            <person name="Rijpstra W.I.C."/>
            <person name="Sinninghe Damste J.S."/>
            <person name="Ravin N.V."/>
        </authorList>
    </citation>
    <scope>NUCLEOTIDE SEQUENCE [LARGE SCALE GENOMIC DNA]</scope>
    <source>
        <strain evidence="9">PX69</strain>
    </source>
</reference>
<dbReference type="PROSITE" id="PS01129">
    <property type="entry name" value="PSI_RLU"/>
    <property type="match status" value="1"/>
</dbReference>
<dbReference type="InterPro" id="IPR006145">
    <property type="entry name" value="PsdUridine_synth_RsuA/RluA"/>
</dbReference>
<comment type="catalytic activity">
    <reaction evidence="5">
        <text>a uridine in RNA = a pseudouridine in RNA</text>
        <dbReference type="Rhea" id="RHEA:48348"/>
        <dbReference type="Rhea" id="RHEA-COMP:12068"/>
        <dbReference type="Rhea" id="RHEA-COMP:12069"/>
        <dbReference type="ChEBI" id="CHEBI:65314"/>
        <dbReference type="ChEBI" id="CHEBI:65315"/>
    </reaction>
</comment>
<dbReference type="InterPro" id="IPR020103">
    <property type="entry name" value="PsdUridine_synth_cat_dom_sf"/>
</dbReference>
<dbReference type="GO" id="GO:0140098">
    <property type="term" value="F:catalytic activity, acting on RNA"/>
    <property type="evidence" value="ECO:0007669"/>
    <property type="project" value="UniProtKB-ARBA"/>
</dbReference>
<organism evidence="8 9">
    <name type="scientific">Lacipirellula parvula</name>
    <dbReference type="NCBI Taxonomy" id="2650471"/>
    <lineage>
        <taxon>Bacteria</taxon>
        <taxon>Pseudomonadati</taxon>
        <taxon>Planctomycetota</taxon>
        <taxon>Planctomycetia</taxon>
        <taxon>Pirellulales</taxon>
        <taxon>Lacipirellulaceae</taxon>
        <taxon>Lacipirellula</taxon>
    </lineage>
</organism>
<evidence type="ECO:0000256" key="1">
    <source>
        <dbReference type="ARBA" id="ARBA00010876"/>
    </source>
</evidence>
<dbReference type="SUPFAM" id="SSF55120">
    <property type="entry name" value="Pseudouridine synthase"/>
    <property type="match status" value="1"/>
</dbReference>
<dbReference type="CDD" id="cd00165">
    <property type="entry name" value="S4"/>
    <property type="match status" value="1"/>
</dbReference>